<comment type="subcellular location">
    <subcellularLocation>
        <location evidence="1">Cell envelope</location>
    </subcellularLocation>
</comment>
<dbReference type="InterPro" id="IPR039424">
    <property type="entry name" value="SBP_5"/>
</dbReference>
<evidence type="ECO:0000256" key="4">
    <source>
        <dbReference type="ARBA" id="ARBA00022729"/>
    </source>
</evidence>
<reference evidence="6" key="1">
    <citation type="submission" date="2016-09" db="EMBL/GenBank/DDBJ databases">
        <title>The Complete Genome of Burkholderia sprentiae wsm5005.</title>
        <authorList>
            <person name="De Meyer S."/>
            <person name="Wang P."/>
            <person name="Terpolilli J."/>
        </authorList>
    </citation>
    <scope>NUCLEOTIDE SEQUENCE [LARGE SCALE GENOMIC DNA]</scope>
    <source>
        <strain evidence="6">WSM5005</strain>
    </source>
</reference>
<dbReference type="GO" id="GO:0043190">
    <property type="term" value="C:ATP-binding cassette (ABC) transporter complex"/>
    <property type="evidence" value="ECO:0007669"/>
    <property type="project" value="InterPro"/>
</dbReference>
<dbReference type="SUPFAM" id="SSF53850">
    <property type="entry name" value="Periplasmic binding protein-like II"/>
    <property type="match status" value="1"/>
</dbReference>
<name>A0A1I9YS48_9BURK</name>
<dbReference type="InterPro" id="IPR000914">
    <property type="entry name" value="SBP_5_dom"/>
</dbReference>
<dbReference type="PANTHER" id="PTHR30290:SF10">
    <property type="entry name" value="PERIPLASMIC OLIGOPEPTIDE-BINDING PROTEIN-RELATED"/>
    <property type="match status" value="1"/>
</dbReference>
<evidence type="ECO:0000256" key="3">
    <source>
        <dbReference type="ARBA" id="ARBA00022448"/>
    </source>
</evidence>
<evidence type="ECO:0000256" key="1">
    <source>
        <dbReference type="ARBA" id="ARBA00004196"/>
    </source>
</evidence>
<proteinExistence type="inferred from homology"/>
<keyword evidence="7" id="KW-1185">Reference proteome</keyword>
<dbReference type="InterPro" id="IPR030678">
    <property type="entry name" value="Peptide/Ni-bd"/>
</dbReference>
<evidence type="ECO:0000259" key="5">
    <source>
        <dbReference type="Pfam" id="PF00496"/>
    </source>
</evidence>
<dbReference type="GO" id="GO:1904680">
    <property type="term" value="F:peptide transmembrane transporter activity"/>
    <property type="evidence" value="ECO:0007669"/>
    <property type="project" value="TreeGrafter"/>
</dbReference>
<dbReference type="PANTHER" id="PTHR30290">
    <property type="entry name" value="PERIPLASMIC BINDING COMPONENT OF ABC TRANSPORTER"/>
    <property type="match status" value="1"/>
</dbReference>
<dbReference type="GO" id="GO:0030288">
    <property type="term" value="C:outer membrane-bounded periplasmic space"/>
    <property type="evidence" value="ECO:0007669"/>
    <property type="project" value="UniProtKB-ARBA"/>
</dbReference>
<evidence type="ECO:0000313" key="7">
    <source>
        <dbReference type="Proteomes" id="UP000179860"/>
    </source>
</evidence>
<dbReference type="KEGG" id="pspw:BJG93_27580"/>
<reference evidence="6" key="2">
    <citation type="submission" date="2021-06" db="EMBL/GenBank/DDBJ databases">
        <authorList>
            <person name="Rogers T.H."/>
            <person name="Ramsay J.P."/>
            <person name="Wang P."/>
            <person name="Terpolilli J."/>
        </authorList>
    </citation>
    <scope>NUCLEOTIDE SEQUENCE [LARGE SCALE GENOMIC DNA]</scope>
    <source>
        <strain evidence="6">WSM5005</strain>
    </source>
</reference>
<dbReference type="PIRSF" id="PIRSF002741">
    <property type="entry name" value="MppA"/>
    <property type="match status" value="1"/>
</dbReference>
<dbReference type="AlphaFoldDB" id="A0A1I9YS48"/>
<keyword evidence="4" id="KW-0732">Signal</keyword>
<dbReference type="STRING" id="754502.BJG93_27580"/>
<dbReference type="Gene3D" id="3.10.105.10">
    <property type="entry name" value="Dipeptide-binding Protein, Domain 3"/>
    <property type="match status" value="1"/>
</dbReference>
<evidence type="ECO:0000313" key="6">
    <source>
        <dbReference type="EMBL" id="APA89022.2"/>
    </source>
</evidence>
<dbReference type="Proteomes" id="UP000179860">
    <property type="component" value="Chromosome 2"/>
</dbReference>
<dbReference type="EMBL" id="CP017562">
    <property type="protein sequence ID" value="APA89022.2"/>
    <property type="molecule type" value="Genomic_DNA"/>
</dbReference>
<comment type="similarity">
    <text evidence="2">Belongs to the bacterial solute-binding protein 5 family.</text>
</comment>
<dbReference type="Pfam" id="PF00496">
    <property type="entry name" value="SBP_bac_5"/>
    <property type="match status" value="1"/>
</dbReference>
<keyword evidence="3" id="KW-0813">Transport</keyword>
<feature type="domain" description="Solute-binding protein family 5" evidence="5">
    <location>
        <begin position="150"/>
        <end position="496"/>
    </location>
</feature>
<dbReference type="Gene3D" id="3.40.190.10">
    <property type="entry name" value="Periplasmic binding protein-like II"/>
    <property type="match status" value="1"/>
</dbReference>
<dbReference type="RefSeq" id="WP_162162784.1">
    <property type="nucleotide sequence ID" value="NZ_CP017562.2"/>
</dbReference>
<dbReference type="CDD" id="cd08503">
    <property type="entry name" value="PBP2_NikA_DppA_OppA_like_17"/>
    <property type="match status" value="1"/>
</dbReference>
<accession>A0A1I9YS48</accession>
<evidence type="ECO:0000256" key="2">
    <source>
        <dbReference type="ARBA" id="ARBA00005695"/>
    </source>
</evidence>
<organism evidence="6 7">
    <name type="scientific">Paraburkholderia sprentiae WSM5005</name>
    <dbReference type="NCBI Taxonomy" id="754502"/>
    <lineage>
        <taxon>Bacteria</taxon>
        <taxon>Pseudomonadati</taxon>
        <taxon>Pseudomonadota</taxon>
        <taxon>Betaproteobacteria</taxon>
        <taxon>Burkholderiales</taxon>
        <taxon>Burkholderiaceae</taxon>
        <taxon>Paraburkholderia</taxon>
    </lineage>
</organism>
<dbReference type="Gene3D" id="3.90.76.10">
    <property type="entry name" value="Dipeptide-binding Protein, Domain 1"/>
    <property type="match status" value="1"/>
</dbReference>
<dbReference type="GO" id="GO:0015833">
    <property type="term" value="P:peptide transport"/>
    <property type="evidence" value="ECO:0007669"/>
    <property type="project" value="TreeGrafter"/>
</dbReference>
<sequence length="584" mass="64498">MISFEADRLDRTTVKQKYTRRLDKAPLPLVADLVGTSIKSCIPFQRKVRKMSNERGYNLKLLPHDASRSLISRRQFLQTALALGLDASASSLWAQPAGIAPRKGGIFRAGLSDGSSTDSFDPATTASLYMIQLGYAFRTYLTEITPSNQVGPDSAQTWESSPDAKVWKFKLFRGQEFHNGKALRASDVVASLNYHRRPDSTSGAKTLLKDVAEIRADDPDVVVITLSSGVADLPCVLADYHLPIMPADGSGGVDWRSGVGAGPYKITRFQPGIGAELIRNTMYHRSNQAYFDGLHLLVLNDVNARQTALLNNEVDAIVNLDLRTLPLLRRNRSIEIDEVPGGSYNGMPMNCLVPPFNDPNVRIAMKYALNREEIVAKIMNGHATVGNDQPVSPIMPYAAKISQRHYDPDKARFYLRKAGLDSLQVQLSTSEAAGANAVDMAVLFKQGASKSGIDVGVVRESADGYWSNVWLKKPFVVVNAGQRPTPDIVFSQFFQDGAAWNDTNWHNDRFQSLLLAAKSMLDQKKRSAMYAEMQAICSDDGGYLIPFFANKVSARRSNVKHAQAVSSAWELDGGRAYQRWWFGD</sequence>
<gene>
    <name evidence="6" type="ORF">BJG93_27580</name>
</gene>
<protein>
    <submittedName>
        <fullName evidence="6">ABC transporter substrate-binding protein</fullName>
    </submittedName>
</protein>